<keyword evidence="2" id="KW-1185">Reference proteome</keyword>
<comment type="caution">
    <text evidence="1">The sequence shown here is derived from an EMBL/GenBank/DDBJ whole genome shotgun (WGS) entry which is preliminary data.</text>
</comment>
<accession>A0A934QTF0</accession>
<dbReference type="SUPFAM" id="SSF55781">
    <property type="entry name" value="GAF domain-like"/>
    <property type="match status" value="1"/>
</dbReference>
<dbReference type="InterPro" id="IPR029016">
    <property type="entry name" value="GAF-like_dom_sf"/>
</dbReference>
<name>A0A934QTF0_9PSEU</name>
<evidence type="ECO:0000313" key="1">
    <source>
        <dbReference type="EMBL" id="MBK1786030.1"/>
    </source>
</evidence>
<organism evidence="1 2">
    <name type="scientific">Prauserella cavernicola</name>
    <dbReference type="NCBI Taxonomy" id="2800127"/>
    <lineage>
        <taxon>Bacteria</taxon>
        <taxon>Bacillati</taxon>
        <taxon>Actinomycetota</taxon>
        <taxon>Actinomycetes</taxon>
        <taxon>Pseudonocardiales</taxon>
        <taxon>Pseudonocardiaceae</taxon>
        <taxon>Prauserella</taxon>
    </lineage>
</organism>
<reference evidence="1" key="1">
    <citation type="submission" date="2020-12" db="EMBL/GenBank/DDBJ databases">
        <title>Prauserella sp. ASG 168, a novel actinomycete isolated from cave rock.</title>
        <authorList>
            <person name="Suriyachadkun C."/>
        </authorList>
    </citation>
    <scope>NUCLEOTIDE SEQUENCE</scope>
    <source>
        <strain evidence="1">ASG 168</strain>
    </source>
</reference>
<dbReference type="Gene3D" id="3.30.450.40">
    <property type="match status" value="1"/>
</dbReference>
<proteinExistence type="predicted"/>
<sequence>MLIRNHAGDLLAVINISGPTSRLIARIDQAAHRLRATATALESTLAQPRPPGAAPRG</sequence>
<dbReference type="AlphaFoldDB" id="A0A934QTF0"/>
<dbReference type="Proteomes" id="UP000635245">
    <property type="component" value="Unassembled WGS sequence"/>
</dbReference>
<evidence type="ECO:0000313" key="2">
    <source>
        <dbReference type="Proteomes" id="UP000635245"/>
    </source>
</evidence>
<gene>
    <name evidence="1" type="ORF">JHE00_17005</name>
</gene>
<dbReference type="EMBL" id="JAENJH010000003">
    <property type="protein sequence ID" value="MBK1786030.1"/>
    <property type="molecule type" value="Genomic_DNA"/>
</dbReference>
<protein>
    <submittedName>
        <fullName evidence="1">Uncharacterized protein</fullName>
    </submittedName>
</protein>